<evidence type="ECO:0008006" key="3">
    <source>
        <dbReference type="Google" id="ProtNLM"/>
    </source>
</evidence>
<sequence>MMLRRVALFLATCAVASAFSATVPAGTHALAKHSSSCSVSPSSRMGLRRPRAAGVGLSMQFGGLFGGKKTVSAEEAGLIPAIFPEGTEVGTSEVLCKYPVWVKSAMAMGDIFSFGDTPTKGAGEIKPGDTITPVQAQSKPTLGWSGDSGAYYTVVMTNPDAPSAKDPSQREWVHWVRGNIPGDNLPCDGEDGGDDIKDYVGAGPLDGMGLQRYFIMIFKQKAGKIDFEGKDRAPFTDSERPGFKTAEFAEKYELGTPIGFTYFKAEYDNYVPELYARLKGELKD</sequence>
<dbReference type="EMBL" id="HBFX01028889">
    <property type="protein sequence ID" value="CAD8965502.1"/>
    <property type="molecule type" value="Transcribed_RNA"/>
</dbReference>
<dbReference type="Gene3D" id="3.90.280.10">
    <property type="entry name" value="PEBP-like"/>
    <property type="match status" value="1"/>
</dbReference>
<dbReference type="PANTHER" id="PTHR11362:SF82">
    <property type="entry name" value="PHOSPHATIDYLETHANOLAMINE-BINDING PROTEIN 4"/>
    <property type="match status" value="1"/>
</dbReference>
<reference evidence="2" key="1">
    <citation type="submission" date="2021-01" db="EMBL/GenBank/DDBJ databases">
        <authorList>
            <person name="Corre E."/>
            <person name="Pelletier E."/>
            <person name="Niang G."/>
            <person name="Scheremetjew M."/>
            <person name="Finn R."/>
            <person name="Kale V."/>
            <person name="Holt S."/>
            <person name="Cochrane G."/>
            <person name="Meng A."/>
            <person name="Brown T."/>
            <person name="Cohen L."/>
        </authorList>
    </citation>
    <scope>NUCLEOTIDE SEQUENCE</scope>
    <source>
        <strain evidence="2">CCMP644</strain>
    </source>
</reference>
<dbReference type="SUPFAM" id="SSF49777">
    <property type="entry name" value="PEBP-like"/>
    <property type="match status" value="1"/>
</dbReference>
<organism evidence="2">
    <name type="scientific">Hemiselmis andersenii</name>
    <name type="common">Cryptophyte alga</name>
    <dbReference type="NCBI Taxonomy" id="464988"/>
    <lineage>
        <taxon>Eukaryota</taxon>
        <taxon>Cryptophyceae</taxon>
        <taxon>Cryptomonadales</taxon>
        <taxon>Hemiselmidaceae</taxon>
        <taxon>Hemiselmis</taxon>
    </lineage>
</organism>
<accession>A0A6U4XQF9</accession>
<protein>
    <recommendedName>
        <fullName evidence="3">Phosphatidylethanolamine-binding protein</fullName>
    </recommendedName>
</protein>
<dbReference type="InterPro" id="IPR035810">
    <property type="entry name" value="PEBP_euk"/>
</dbReference>
<dbReference type="AlphaFoldDB" id="A0A6U4XQF9"/>
<proteinExistence type="predicted"/>
<dbReference type="PANTHER" id="PTHR11362">
    <property type="entry name" value="PHOSPHATIDYLETHANOLAMINE-BINDING PROTEIN"/>
    <property type="match status" value="1"/>
</dbReference>
<dbReference type="InterPro" id="IPR008914">
    <property type="entry name" value="PEBP"/>
</dbReference>
<dbReference type="CDD" id="cd00866">
    <property type="entry name" value="PEBP_euk"/>
    <property type="match status" value="1"/>
</dbReference>
<dbReference type="InterPro" id="IPR036610">
    <property type="entry name" value="PEBP-like_sf"/>
</dbReference>
<evidence type="ECO:0000256" key="1">
    <source>
        <dbReference type="SAM" id="SignalP"/>
    </source>
</evidence>
<dbReference type="Pfam" id="PF01161">
    <property type="entry name" value="PBP"/>
    <property type="match status" value="1"/>
</dbReference>
<feature type="chain" id="PRO_5030160453" description="Phosphatidylethanolamine-binding protein" evidence="1">
    <location>
        <begin position="19"/>
        <end position="284"/>
    </location>
</feature>
<evidence type="ECO:0000313" key="2">
    <source>
        <dbReference type="EMBL" id="CAD8965502.1"/>
    </source>
</evidence>
<feature type="signal peptide" evidence="1">
    <location>
        <begin position="1"/>
        <end position="18"/>
    </location>
</feature>
<keyword evidence="1" id="KW-0732">Signal</keyword>
<name>A0A6U4XQF9_HEMAN</name>
<gene>
    <name evidence="2" type="ORF">HAND00432_LOCUS17425</name>
</gene>